<dbReference type="EMBL" id="KI911147">
    <property type="protein sequence ID" value="ETS01725.1"/>
    <property type="molecule type" value="Genomic_DNA"/>
</dbReference>
<proteinExistence type="predicted"/>
<reference evidence="3" key="1">
    <citation type="journal article" date="2013" name="Ind. Biotechnol.">
        <title>Comparative genomics analysis of Trichoderma reesei strains.</title>
        <authorList>
            <person name="Koike H."/>
            <person name="Aerts A."/>
            <person name="LaButti K."/>
            <person name="Grigoriev I.V."/>
            <person name="Baker S.E."/>
        </authorList>
    </citation>
    <scope>NUCLEOTIDE SEQUENCE [LARGE SCALE GENOMIC DNA]</scope>
    <source>
        <strain evidence="3">ATCC 56765 / BCRC 32924 / NRRL 11460 / Rut C-30</strain>
    </source>
</reference>
<organism evidence="2 3">
    <name type="scientific">Hypocrea jecorina (strain ATCC 56765 / BCRC 32924 / NRRL 11460 / Rut C-30)</name>
    <name type="common">Trichoderma reesei</name>
    <dbReference type="NCBI Taxonomy" id="1344414"/>
    <lineage>
        <taxon>Eukaryota</taxon>
        <taxon>Fungi</taxon>
        <taxon>Dikarya</taxon>
        <taxon>Ascomycota</taxon>
        <taxon>Pezizomycotina</taxon>
        <taxon>Sordariomycetes</taxon>
        <taxon>Hypocreomycetidae</taxon>
        <taxon>Hypocreales</taxon>
        <taxon>Hypocreaceae</taxon>
        <taxon>Trichoderma</taxon>
    </lineage>
</organism>
<dbReference type="Proteomes" id="UP000024376">
    <property type="component" value="Unassembled WGS sequence"/>
</dbReference>
<accession>A0A024S8N7</accession>
<gene>
    <name evidence="2" type="ORF">M419DRAFT_35558</name>
</gene>
<dbReference type="KEGG" id="trr:M419DRAFT_35558"/>
<evidence type="ECO:0000313" key="2">
    <source>
        <dbReference type="EMBL" id="ETS01725.1"/>
    </source>
</evidence>
<protein>
    <submittedName>
        <fullName evidence="2">Uncharacterized protein</fullName>
    </submittedName>
</protein>
<evidence type="ECO:0000313" key="3">
    <source>
        <dbReference type="Proteomes" id="UP000024376"/>
    </source>
</evidence>
<feature type="region of interest" description="Disordered" evidence="1">
    <location>
        <begin position="151"/>
        <end position="177"/>
    </location>
</feature>
<name>A0A024S8N7_HYPJR</name>
<dbReference type="AlphaFoldDB" id="A0A024S8N7"/>
<dbReference type="HOGENOM" id="CLU_1518941_0_0_1"/>
<evidence type="ECO:0000256" key="1">
    <source>
        <dbReference type="SAM" id="MobiDB-lite"/>
    </source>
</evidence>
<sequence>MLSLCSLSLPPPDWPLSSLLFSSASLPRPPLPPVRLSLALRAYRRSRCPTILLTCISLLLPTIFPSARPQARAIRTPFVPPLHRPLAPFRGNCGLEAFYQQGGAGGFFPCVHRQGTATGAAWGAASQARHPIRRRAACLYHYAIQRAHDKHGMSKQADGEYRYGGEESARADDGQAR</sequence>